<dbReference type="EMBL" id="LAZR01011332">
    <property type="protein sequence ID" value="KKM62272.1"/>
    <property type="molecule type" value="Genomic_DNA"/>
</dbReference>
<proteinExistence type="predicted"/>
<accession>A0A0F9LZ42</accession>
<dbReference type="AlphaFoldDB" id="A0A0F9LZ42"/>
<comment type="caution">
    <text evidence="1">The sequence shown here is derived from an EMBL/GenBank/DDBJ whole genome shotgun (WGS) entry which is preliminary data.</text>
</comment>
<protein>
    <submittedName>
        <fullName evidence="1">Uncharacterized protein</fullName>
    </submittedName>
</protein>
<organism evidence="1">
    <name type="scientific">marine sediment metagenome</name>
    <dbReference type="NCBI Taxonomy" id="412755"/>
    <lineage>
        <taxon>unclassified sequences</taxon>
        <taxon>metagenomes</taxon>
        <taxon>ecological metagenomes</taxon>
    </lineage>
</organism>
<name>A0A0F9LZ42_9ZZZZ</name>
<reference evidence="1" key="1">
    <citation type="journal article" date="2015" name="Nature">
        <title>Complex archaea that bridge the gap between prokaryotes and eukaryotes.</title>
        <authorList>
            <person name="Spang A."/>
            <person name="Saw J.H."/>
            <person name="Jorgensen S.L."/>
            <person name="Zaremba-Niedzwiedzka K."/>
            <person name="Martijn J."/>
            <person name="Lind A.E."/>
            <person name="van Eijk R."/>
            <person name="Schleper C."/>
            <person name="Guy L."/>
            <person name="Ettema T.J."/>
        </authorList>
    </citation>
    <scope>NUCLEOTIDE SEQUENCE</scope>
</reference>
<evidence type="ECO:0000313" key="1">
    <source>
        <dbReference type="EMBL" id="KKM62272.1"/>
    </source>
</evidence>
<gene>
    <name evidence="1" type="ORF">LCGC14_1523350</name>
</gene>
<sequence length="130" mass="15066">MSKESRSTGQNNEMTWRDREGVLHLSPLEYERLSQNPIEKDEIYVLTKEEHQVGPFGPMHRCHLTQEETEAGKESLARNPEGFDGTGRTLIVGFNPYIYKYGDHPKAWCAYCHRFVSDECQEWLDAGCQK</sequence>